<evidence type="ECO:0000256" key="1">
    <source>
        <dbReference type="ARBA" id="ARBA00001974"/>
    </source>
</evidence>
<keyword evidence="6" id="KW-0560">Oxidoreductase</keyword>
<dbReference type="InterPro" id="IPR039261">
    <property type="entry name" value="FNR_nucleotide-bd"/>
</dbReference>
<evidence type="ECO:0000256" key="7">
    <source>
        <dbReference type="ARBA" id="ARBA00023136"/>
    </source>
</evidence>
<dbReference type="AlphaFoldDB" id="A0A4U0TLI6"/>
<evidence type="ECO:0000259" key="9">
    <source>
        <dbReference type="PROSITE" id="PS51384"/>
    </source>
</evidence>
<dbReference type="GO" id="GO:0016020">
    <property type="term" value="C:membrane"/>
    <property type="evidence" value="ECO:0007669"/>
    <property type="project" value="UniProtKB-SubCell"/>
</dbReference>
<comment type="caution">
    <text evidence="10">The sequence shown here is derived from an EMBL/GenBank/DDBJ whole genome shotgun (WGS) entry which is preliminary data.</text>
</comment>
<evidence type="ECO:0000256" key="3">
    <source>
        <dbReference type="ARBA" id="ARBA00006105"/>
    </source>
</evidence>
<dbReference type="GO" id="GO:0016491">
    <property type="term" value="F:oxidoreductase activity"/>
    <property type="evidence" value="ECO:0007669"/>
    <property type="project" value="UniProtKB-KW"/>
</dbReference>
<reference evidence="10 11" key="1">
    <citation type="submission" date="2017-03" db="EMBL/GenBank/DDBJ databases">
        <title>Genomes of endolithic fungi from Antarctica.</title>
        <authorList>
            <person name="Coleine C."/>
            <person name="Masonjones S."/>
            <person name="Stajich J.E."/>
        </authorList>
    </citation>
    <scope>NUCLEOTIDE SEQUENCE [LARGE SCALE GENOMIC DNA]</scope>
    <source>
        <strain evidence="10 11">CCFEE 6315</strain>
    </source>
</reference>
<comment type="cofactor">
    <cofactor evidence="1 8">
        <name>FAD</name>
        <dbReference type="ChEBI" id="CHEBI:57692"/>
    </cofactor>
</comment>
<sequence>MNTATKCIRGNIARPTRLCSIPLQVSCCTRRYTSAPAPKPESGRREQARRAGGSYTSILATLAVSATAGWAIHEYTDAGTPSVAKPADFVRYAVVKKEEVSSTCSIFTLKPAAGTLIDMDGLYEGRAITSVQFKQPQLQIARAYTVLPPVEEQDPHELRFLIRKEKNGEVSGYLHRLPLGAEVELRGPSVDYVLPENMRKVIFLAGGTGIAPAMQVASKLGQEGDMHILWATRHREDCEGGVSDTVAAQEASGWSTLGWRSLFGIASSDDRRDVSAATGQDANASVAQLEALKQTRNGAVKVDYFVDDEGSFVTPKGVTELLRRNGSERDECRLLIVSGPEGFVKYWAGPKQWSGGREVQGPLGGVLSGLNLHGHQVIKL</sequence>
<dbReference type="InterPro" id="IPR017927">
    <property type="entry name" value="FAD-bd_FR_type"/>
</dbReference>
<dbReference type="InterPro" id="IPR001834">
    <property type="entry name" value="CBR-like"/>
</dbReference>
<evidence type="ECO:0000256" key="4">
    <source>
        <dbReference type="ARBA" id="ARBA00022630"/>
    </source>
</evidence>
<gene>
    <name evidence="10" type="ORF">B0A50_07790</name>
</gene>
<feature type="binding site" evidence="8">
    <location>
        <position position="171"/>
    </location>
    <ligand>
        <name>FAD</name>
        <dbReference type="ChEBI" id="CHEBI:57692"/>
    </ligand>
</feature>
<dbReference type="PANTHER" id="PTHR19370:SF189">
    <property type="entry name" value="CYTOCHROME C MITOCHONDRIAL IMPORT FACTOR CYC2"/>
    <property type="match status" value="1"/>
</dbReference>
<feature type="binding site" evidence="8">
    <location>
        <position position="142"/>
    </location>
    <ligand>
        <name>FAD</name>
        <dbReference type="ChEBI" id="CHEBI:57692"/>
    </ligand>
</feature>
<protein>
    <recommendedName>
        <fullName evidence="9">FAD-binding FR-type domain-containing protein</fullName>
    </recommendedName>
</protein>
<dbReference type="Gene3D" id="3.40.50.80">
    <property type="entry name" value="Nucleotide-binding domain of ferredoxin-NADP reductase (FNR) module"/>
    <property type="match status" value="1"/>
</dbReference>
<feature type="binding site" evidence="8">
    <location>
        <position position="170"/>
    </location>
    <ligand>
        <name>FAD</name>
        <dbReference type="ChEBI" id="CHEBI:57692"/>
    </ligand>
</feature>
<evidence type="ECO:0000256" key="8">
    <source>
        <dbReference type="PIRSR" id="PIRSR601834-1"/>
    </source>
</evidence>
<dbReference type="SUPFAM" id="SSF63380">
    <property type="entry name" value="Riboflavin synthase domain-like"/>
    <property type="match status" value="1"/>
</dbReference>
<dbReference type="EMBL" id="NAJL01000068">
    <property type="protein sequence ID" value="TKA22697.1"/>
    <property type="molecule type" value="Genomic_DNA"/>
</dbReference>
<evidence type="ECO:0000256" key="6">
    <source>
        <dbReference type="ARBA" id="ARBA00023002"/>
    </source>
</evidence>
<comment type="subcellular location">
    <subcellularLocation>
        <location evidence="2">Membrane</location>
    </subcellularLocation>
</comment>
<dbReference type="SUPFAM" id="SSF52343">
    <property type="entry name" value="Ferredoxin reductase-like, C-terminal NADP-linked domain"/>
    <property type="match status" value="1"/>
</dbReference>
<keyword evidence="7" id="KW-0472">Membrane</keyword>
<dbReference type="CDD" id="cd06183">
    <property type="entry name" value="cyt_b5_reduct_like"/>
    <property type="match status" value="1"/>
</dbReference>
<dbReference type="InterPro" id="IPR008333">
    <property type="entry name" value="Cbr1-like_FAD-bd_dom"/>
</dbReference>
<keyword evidence="5 8" id="KW-0274">FAD</keyword>
<dbReference type="Gene3D" id="2.40.30.10">
    <property type="entry name" value="Translation factors"/>
    <property type="match status" value="1"/>
</dbReference>
<organism evidence="10 11">
    <name type="scientific">Salinomyces thailandicus</name>
    <dbReference type="NCBI Taxonomy" id="706561"/>
    <lineage>
        <taxon>Eukaryota</taxon>
        <taxon>Fungi</taxon>
        <taxon>Dikarya</taxon>
        <taxon>Ascomycota</taxon>
        <taxon>Pezizomycotina</taxon>
        <taxon>Dothideomycetes</taxon>
        <taxon>Dothideomycetidae</taxon>
        <taxon>Mycosphaerellales</taxon>
        <taxon>Teratosphaeriaceae</taxon>
        <taxon>Salinomyces</taxon>
    </lineage>
</organism>
<dbReference type="Pfam" id="PF00970">
    <property type="entry name" value="FAD_binding_6"/>
    <property type="match status" value="1"/>
</dbReference>
<name>A0A4U0TLI6_9PEZI</name>
<dbReference type="OrthoDB" id="432685at2759"/>
<dbReference type="PROSITE" id="PS51384">
    <property type="entry name" value="FAD_FR"/>
    <property type="match status" value="1"/>
</dbReference>
<dbReference type="PANTHER" id="PTHR19370">
    <property type="entry name" value="NADH-CYTOCHROME B5 REDUCTASE"/>
    <property type="match status" value="1"/>
</dbReference>
<feature type="binding site" evidence="8">
    <location>
        <position position="161"/>
    </location>
    <ligand>
        <name>FAD</name>
        <dbReference type="ChEBI" id="CHEBI:57692"/>
    </ligand>
</feature>
<dbReference type="InterPro" id="IPR017938">
    <property type="entry name" value="Riboflavin_synthase-like_b-brl"/>
</dbReference>
<dbReference type="GO" id="GO:0005739">
    <property type="term" value="C:mitochondrion"/>
    <property type="evidence" value="ECO:0007669"/>
    <property type="project" value="TreeGrafter"/>
</dbReference>
<dbReference type="Proteomes" id="UP000308549">
    <property type="component" value="Unassembled WGS sequence"/>
</dbReference>
<keyword evidence="4 8" id="KW-0285">Flavoprotein</keyword>
<evidence type="ECO:0000313" key="11">
    <source>
        <dbReference type="Proteomes" id="UP000308549"/>
    </source>
</evidence>
<comment type="similarity">
    <text evidence="3">Belongs to the flavoprotein pyridine nucleotide cytochrome reductase family.</text>
</comment>
<proteinExistence type="inferred from homology"/>
<evidence type="ECO:0000256" key="5">
    <source>
        <dbReference type="ARBA" id="ARBA00022827"/>
    </source>
</evidence>
<feature type="binding site" evidence="8">
    <location>
        <position position="144"/>
    </location>
    <ligand>
        <name>FAD</name>
        <dbReference type="ChEBI" id="CHEBI:57692"/>
    </ligand>
</feature>
<evidence type="ECO:0000256" key="2">
    <source>
        <dbReference type="ARBA" id="ARBA00004370"/>
    </source>
</evidence>
<accession>A0A4U0TLI6</accession>
<feature type="domain" description="FAD-binding FR-type" evidence="9">
    <location>
        <begin position="87"/>
        <end position="195"/>
    </location>
</feature>
<keyword evidence="11" id="KW-1185">Reference proteome</keyword>
<evidence type="ECO:0000313" key="10">
    <source>
        <dbReference type="EMBL" id="TKA22697.1"/>
    </source>
</evidence>